<feature type="non-terminal residue" evidence="1">
    <location>
        <position position="1"/>
    </location>
</feature>
<dbReference type="EMBL" id="BARS01046192">
    <property type="protein sequence ID" value="GAG40541.1"/>
    <property type="molecule type" value="Genomic_DNA"/>
</dbReference>
<protein>
    <submittedName>
        <fullName evidence="1">Uncharacterized protein</fullName>
    </submittedName>
</protein>
<accession>X0YVB5</accession>
<organism evidence="1">
    <name type="scientific">marine sediment metagenome</name>
    <dbReference type="NCBI Taxonomy" id="412755"/>
    <lineage>
        <taxon>unclassified sequences</taxon>
        <taxon>metagenomes</taxon>
        <taxon>ecological metagenomes</taxon>
    </lineage>
</organism>
<name>X0YVB5_9ZZZZ</name>
<proteinExistence type="predicted"/>
<evidence type="ECO:0000313" key="1">
    <source>
        <dbReference type="EMBL" id="GAG40541.1"/>
    </source>
</evidence>
<gene>
    <name evidence="1" type="ORF">S01H1_69554</name>
</gene>
<reference evidence="1" key="1">
    <citation type="journal article" date="2014" name="Front. Microbiol.">
        <title>High frequency of phylogenetically diverse reductive dehalogenase-homologous genes in deep subseafloor sedimentary metagenomes.</title>
        <authorList>
            <person name="Kawai M."/>
            <person name="Futagami T."/>
            <person name="Toyoda A."/>
            <person name="Takaki Y."/>
            <person name="Nishi S."/>
            <person name="Hori S."/>
            <person name="Arai W."/>
            <person name="Tsubouchi T."/>
            <person name="Morono Y."/>
            <person name="Uchiyama I."/>
            <person name="Ito T."/>
            <person name="Fujiyama A."/>
            <person name="Inagaki F."/>
            <person name="Takami H."/>
        </authorList>
    </citation>
    <scope>NUCLEOTIDE SEQUENCE</scope>
    <source>
        <strain evidence="1">Expedition CK06-06</strain>
    </source>
</reference>
<comment type="caution">
    <text evidence="1">The sequence shown here is derived from an EMBL/GenBank/DDBJ whole genome shotgun (WGS) entry which is preliminary data.</text>
</comment>
<dbReference type="AlphaFoldDB" id="X0YVB5"/>
<sequence>CKYAVGKLRFVVGENQAELAYEGWAHLLAEGRQKPPPFKCPESALESYHLAATDDGLVTAAEAIAACAASGTRGLAVHMGASAASGQLALPESLVRCPVSAEQVLETELVTCSMCGQSLAPSALRGNRCRACRRLAAVSKDDPRMARALGVYPGLDHWRRWKIAETERAYILLAVGLLRQLLIVLDKETLDVLRAAEGQRLLGSWQELPQVEQQELLG</sequence>